<evidence type="ECO:0000313" key="1">
    <source>
        <dbReference type="EMBL" id="WAM33879.1"/>
    </source>
</evidence>
<sequence length="216" mass="25452">MNTLVQTNSWIYTQEFLEKLKIPVPSEKELKSFDIANAFYTEFLYIAYSQDLLSMLNSLKIWAANNNLDIFADLTLDMIPIVWLGEGYYGIVQKQSDRIIMPCALYQHFDDLYINFPVSNYSALEICEAYRKLFENEENVAMNITYAKTLDQLKKEFGKNFRDFDIIFKGPDYYDLYFNPVSKRHVVAPVGEILKTIFEQQLIYFHKLISIHEKLK</sequence>
<reference evidence="1" key="1">
    <citation type="submission" date="2022-12" db="EMBL/GenBank/DDBJ databases">
        <authorList>
            <person name="Bing R.G."/>
            <person name="Willard D.J."/>
            <person name="Manesh M.J.H."/>
            <person name="Laemthong T."/>
            <person name="Crosby J.R."/>
            <person name="Kelly R.M."/>
        </authorList>
    </citation>
    <scope>NUCLEOTIDE SEQUENCE</scope>
    <source>
        <strain evidence="1">DSM 8990</strain>
    </source>
</reference>
<evidence type="ECO:0008006" key="3">
    <source>
        <dbReference type="Google" id="ProtNLM"/>
    </source>
</evidence>
<keyword evidence="2" id="KW-1185">Reference proteome</keyword>
<name>A0ABY7BR03_9FIRM</name>
<gene>
    <name evidence="1" type="ORF">OTK00_000019</name>
</gene>
<proteinExistence type="predicted"/>
<organism evidence="1 2">
    <name type="scientific">Caldicellulosiruptor morganii</name>
    <dbReference type="NCBI Taxonomy" id="1387555"/>
    <lineage>
        <taxon>Bacteria</taxon>
        <taxon>Bacillati</taxon>
        <taxon>Bacillota</taxon>
        <taxon>Bacillota incertae sedis</taxon>
        <taxon>Caldicellulosiruptorales</taxon>
        <taxon>Caldicellulosiruptoraceae</taxon>
        <taxon>Caldicellulosiruptor</taxon>
    </lineage>
</organism>
<dbReference type="RefSeq" id="WP_268760796.1">
    <property type="nucleotide sequence ID" value="NZ_CP113865.1"/>
</dbReference>
<accession>A0ABY7BR03</accession>
<dbReference type="Proteomes" id="UP001164909">
    <property type="component" value="Chromosome"/>
</dbReference>
<protein>
    <recommendedName>
        <fullName evidence="3">DUF3786 domain-containing protein</fullName>
    </recommendedName>
</protein>
<dbReference type="EMBL" id="CP113865">
    <property type="protein sequence ID" value="WAM33879.1"/>
    <property type="molecule type" value="Genomic_DNA"/>
</dbReference>
<evidence type="ECO:0000313" key="2">
    <source>
        <dbReference type="Proteomes" id="UP001164909"/>
    </source>
</evidence>